<dbReference type="AlphaFoldDB" id="A0A5R9DSV5"/>
<sequence length="223" mass="24559">MVRAARYPVTIAAEYGVRARLREVVDAEKSRARVLSSAWRTYGVPRAEAASARAGWRKERQRLHAEGQLLDTVDALVEFGVREELRARGWDRQWPAAPEEAWDQGRWPGSRDGGFPDRVSARLDGILADQVVAACWATSREAVEALRRWRDANPGITAPRVRLDEAGRERLVGPLAEYERLSALVTTTGEIWRSGLARGLGRGAVLVRESAGGFADQAGDTTG</sequence>
<evidence type="ECO:0000313" key="1">
    <source>
        <dbReference type="EMBL" id="TLQ39176.1"/>
    </source>
</evidence>
<dbReference type="OrthoDB" id="3527174at2"/>
<organism evidence="1 2">
    <name type="scientific">Streptomyces marianii</name>
    <dbReference type="NCBI Taxonomy" id="1817406"/>
    <lineage>
        <taxon>Bacteria</taxon>
        <taxon>Bacillati</taxon>
        <taxon>Actinomycetota</taxon>
        <taxon>Actinomycetes</taxon>
        <taxon>Kitasatosporales</taxon>
        <taxon>Streptomycetaceae</taxon>
        <taxon>Streptomyces</taxon>
    </lineage>
</organism>
<accession>A0A5R9DSV5</accession>
<evidence type="ECO:0000313" key="2">
    <source>
        <dbReference type="Proteomes" id="UP000305921"/>
    </source>
</evidence>
<proteinExistence type="predicted"/>
<protein>
    <submittedName>
        <fullName evidence="1">Uncharacterized protein</fullName>
    </submittedName>
</protein>
<name>A0A5R9DSV5_9ACTN</name>
<reference evidence="1 2" key="1">
    <citation type="submission" date="2019-05" db="EMBL/GenBank/DDBJ databases">
        <title>Streptomyces marianii sp. nov., a novel marine actinomycete from southern coast of India.</title>
        <authorList>
            <person name="Iniyan A.M."/>
            <person name="Wink J."/>
            <person name="Ramprasad E."/>
            <person name="Ramana C.V."/>
            <person name="Bunk B."/>
            <person name="Sproer C."/>
            <person name="Joseph F.-J.R.S."/>
            <person name="Vincent S.G.P."/>
        </authorList>
    </citation>
    <scope>NUCLEOTIDE SEQUENCE [LARGE SCALE GENOMIC DNA]</scope>
    <source>
        <strain evidence="1 2">ICN19</strain>
    </source>
</reference>
<gene>
    <name evidence="1" type="ORF">FEF34_37885</name>
</gene>
<dbReference type="Proteomes" id="UP000305921">
    <property type="component" value="Unassembled WGS sequence"/>
</dbReference>
<keyword evidence="2" id="KW-1185">Reference proteome</keyword>
<comment type="caution">
    <text evidence="1">The sequence shown here is derived from an EMBL/GenBank/DDBJ whole genome shotgun (WGS) entry which is preliminary data.</text>
</comment>
<dbReference type="EMBL" id="VAWE01000002">
    <property type="protein sequence ID" value="TLQ39176.1"/>
    <property type="molecule type" value="Genomic_DNA"/>
</dbReference>